<dbReference type="InterPro" id="IPR012910">
    <property type="entry name" value="Plug_dom"/>
</dbReference>
<evidence type="ECO:0000256" key="11">
    <source>
        <dbReference type="RuleBase" id="RU003357"/>
    </source>
</evidence>
<dbReference type="InterPro" id="IPR037066">
    <property type="entry name" value="Plug_dom_sf"/>
</dbReference>
<feature type="domain" description="TonB-dependent receptor plug" evidence="14">
    <location>
        <begin position="51"/>
        <end position="158"/>
    </location>
</feature>
<feature type="chain" id="PRO_5009128674" evidence="12">
    <location>
        <begin position="24"/>
        <end position="698"/>
    </location>
</feature>
<dbReference type="PROSITE" id="PS01156">
    <property type="entry name" value="TONB_DEPENDENT_REC_2"/>
    <property type="match status" value="1"/>
</dbReference>
<dbReference type="PANTHER" id="PTHR30442">
    <property type="entry name" value="IRON III DICITRATE TRANSPORT PROTEIN FECA"/>
    <property type="match status" value="1"/>
</dbReference>
<accession>A0A1E3GRV9</accession>
<evidence type="ECO:0000313" key="15">
    <source>
        <dbReference type="EMBL" id="ODN66790.1"/>
    </source>
</evidence>
<dbReference type="InterPro" id="IPR039426">
    <property type="entry name" value="TonB-dep_rcpt-like"/>
</dbReference>
<comment type="subcellular location">
    <subcellularLocation>
        <location evidence="1 9">Cell outer membrane</location>
        <topology evidence="1 9">Multi-pass membrane protein</topology>
    </subcellularLocation>
</comment>
<evidence type="ECO:0000256" key="5">
    <source>
        <dbReference type="ARBA" id="ARBA00022729"/>
    </source>
</evidence>
<evidence type="ECO:0000256" key="6">
    <source>
        <dbReference type="ARBA" id="ARBA00023077"/>
    </source>
</evidence>
<dbReference type="InterPro" id="IPR010917">
    <property type="entry name" value="TonB_rcpt_CS"/>
</dbReference>
<dbReference type="Proteomes" id="UP000094379">
    <property type="component" value="Unassembled WGS sequence"/>
</dbReference>
<keyword evidence="5 12" id="KW-0732">Signal</keyword>
<keyword evidence="7 9" id="KW-0472">Membrane</keyword>
<feature type="signal peptide" evidence="12">
    <location>
        <begin position="1"/>
        <end position="23"/>
    </location>
</feature>
<evidence type="ECO:0000256" key="9">
    <source>
        <dbReference type="PROSITE-ProRule" id="PRU01360"/>
    </source>
</evidence>
<evidence type="ECO:0000313" key="16">
    <source>
        <dbReference type="Proteomes" id="UP000094379"/>
    </source>
</evidence>
<dbReference type="STRING" id="291169.A9E74_01487"/>
<comment type="similarity">
    <text evidence="9 11">Belongs to the TonB-dependent receptor family.</text>
</comment>
<dbReference type="PROSITE" id="PS52016">
    <property type="entry name" value="TONB_DEPENDENT_REC_3"/>
    <property type="match status" value="1"/>
</dbReference>
<keyword evidence="6 11" id="KW-0798">TonB box</keyword>
<evidence type="ECO:0000256" key="3">
    <source>
        <dbReference type="ARBA" id="ARBA00022452"/>
    </source>
</evidence>
<dbReference type="PANTHER" id="PTHR30442:SF0">
    <property type="entry name" value="FE(3+) DICITRATE TRANSPORT PROTEIN FECA"/>
    <property type="match status" value="1"/>
</dbReference>
<keyword evidence="16" id="KW-1185">Reference proteome</keyword>
<evidence type="ECO:0000259" key="14">
    <source>
        <dbReference type="Pfam" id="PF07715"/>
    </source>
</evidence>
<keyword evidence="2 9" id="KW-0813">Transport</keyword>
<keyword evidence="4 9" id="KW-0812">Transmembrane</keyword>
<dbReference type="Gene3D" id="2.170.130.10">
    <property type="entry name" value="TonB-dependent receptor, plug domain"/>
    <property type="match status" value="1"/>
</dbReference>
<proteinExistence type="inferred from homology"/>
<feature type="short sequence motif" description="TonB C-terminal box" evidence="10">
    <location>
        <begin position="681"/>
        <end position="698"/>
    </location>
</feature>
<evidence type="ECO:0000256" key="10">
    <source>
        <dbReference type="PROSITE-ProRule" id="PRU10144"/>
    </source>
</evidence>
<evidence type="ECO:0000256" key="1">
    <source>
        <dbReference type="ARBA" id="ARBA00004571"/>
    </source>
</evidence>
<dbReference type="GO" id="GO:0009279">
    <property type="term" value="C:cell outer membrane"/>
    <property type="evidence" value="ECO:0007669"/>
    <property type="project" value="UniProtKB-SubCell"/>
</dbReference>
<dbReference type="InterPro" id="IPR036942">
    <property type="entry name" value="Beta-barrel_TonB_sf"/>
</dbReference>
<evidence type="ECO:0000256" key="4">
    <source>
        <dbReference type="ARBA" id="ARBA00022692"/>
    </source>
</evidence>
<comment type="caution">
    <text evidence="15">The sequence shown here is derived from an EMBL/GenBank/DDBJ whole genome shotgun (WGS) entry which is preliminary data.</text>
</comment>
<dbReference type="Pfam" id="PF07715">
    <property type="entry name" value="Plug"/>
    <property type="match status" value="1"/>
</dbReference>
<evidence type="ECO:0000256" key="2">
    <source>
        <dbReference type="ARBA" id="ARBA00022448"/>
    </source>
</evidence>
<name>A0A1E3GRV9_9GAMM</name>
<organism evidence="15 16">
    <name type="scientific">Methylophaga muralis</name>
    <dbReference type="NCBI Taxonomy" id="291169"/>
    <lineage>
        <taxon>Bacteria</taxon>
        <taxon>Pseudomonadati</taxon>
        <taxon>Pseudomonadota</taxon>
        <taxon>Gammaproteobacteria</taxon>
        <taxon>Thiotrichales</taxon>
        <taxon>Piscirickettsiaceae</taxon>
        <taxon>Methylophaga</taxon>
    </lineage>
</organism>
<dbReference type="SUPFAM" id="SSF56935">
    <property type="entry name" value="Porins"/>
    <property type="match status" value="1"/>
</dbReference>
<dbReference type="AlphaFoldDB" id="A0A1E3GRV9"/>
<evidence type="ECO:0000256" key="7">
    <source>
        <dbReference type="ARBA" id="ARBA00023136"/>
    </source>
</evidence>
<evidence type="ECO:0000256" key="12">
    <source>
        <dbReference type="SAM" id="SignalP"/>
    </source>
</evidence>
<evidence type="ECO:0000256" key="8">
    <source>
        <dbReference type="ARBA" id="ARBA00023237"/>
    </source>
</evidence>
<sequence length="698" mass="77524">MRLKPLYVMQALAIASISMSANAETQTTTQFKMPALQVVGTEGSKEERISRQTGAVVLIDREEIERIQPTSTEDVLRRVPGINAKTEEESAVVSNIGIRGLSASESKSLILEDGVPVAPGLFIGNDRYFNPRIQRMEGIEILKGSSSLRYGPSTIGGVINYITKTPDDGVHVSTRVGSFNTREATLEAGGRTESGDSFAGIVATRALSDGFMDRGYRMSDILVKAGTKLNENHSLGVKYSYHENEANISYRGMFLNDYKAGRTYNPAPDDYYLTDRRAVDVNHEWHLTDNATLTTLAYWSDMSRDYWRYAVPQGNVAASNAAGRWVYSDNLTGNNRSFERYGIESRLAVDHNLFGISNQAEFGLRFMQEESDDKTIGATRANDRSGTLNRYLRDEADSVAGYVQNRFEITDRFAVTPGIRIESYEQKRNVLIAQNPQQLGKVETNNTEVLPGIGATYQLIPEAQLYGGVYKAFSPASNGTSLVGENNNLVDQKLDGERSVNYELGVRGEIDRMTYELTGFYMDFDNLVVTGNSDPNLSRSNAGESKHYGLEAALGYELGGGFSVDTNLTWVPYSKFEAGEFDGNRLPYSPKFLANVALNYTQGKFSSSLTAHHRGEQYGNEANDKDIPEIVTNNNTIWGGLMPSYTVYDLYAQYQVSEQFRVRGAVKNLTDKLYITGLRQGIYVGPERSFEVGFDYSF</sequence>
<dbReference type="CDD" id="cd01347">
    <property type="entry name" value="ligand_gated_channel"/>
    <property type="match status" value="1"/>
</dbReference>
<keyword evidence="8 9" id="KW-0998">Cell outer membrane</keyword>
<dbReference type="EMBL" id="MCRI01000013">
    <property type="protein sequence ID" value="ODN66790.1"/>
    <property type="molecule type" value="Genomic_DNA"/>
</dbReference>
<dbReference type="GO" id="GO:0033214">
    <property type="term" value="P:siderophore-iron import into cell"/>
    <property type="evidence" value="ECO:0007669"/>
    <property type="project" value="TreeGrafter"/>
</dbReference>
<reference evidence="15 16" key="1">
    <citation type="submission" date="2016-07" db="EMBL/GenBank/DDBJ databases">
        <title>Draft Genome Sequence of Methylophaga muralis Bur 1.</title>
        <authorList>
            <person name="Vasilenko O.V."/>
            <person name="Doronina N.V."/>
            <person name="Shmareva M.N."/>
            <person name="Tarlachkov S.V."/>
            <person name="Mustakhimov I."/>
            <person name="Trotsenko Y.A."/>
        </authorList>
    </citation>
    <scope>NUCLEOTIDE SEQUENCE [LARGE SCALE GENOMIC DNA]</scope>
    <source>
        <strain evidence="15 16">Bur 1</strain>
    </source>
</reference>
<dbReference type="Pfam" id="PF00593">
    <property type="entry name" value="TonB_dep_Rec_b-barrel"/>
    <property type="match status" value="1"/>
</dbReference>
<gene>
    <name evidence="15" type="primary">fecA_3</name>
    <name evidence="15" type="ORF">A9E74_01487</name>
</gene>
<dbReference type="Gene3D" id="2.40.170.20">
    <property type="entry name" value="TonB-dependent receptor, beta-barrel domain"/>
    <property type="match status" value="1"/>
</dbReference>
<dbReference type="PATRIC" id="fig|291169.3.peg.1491"/>
<feature type="domain" description="TonB-dependent receptor-like beta-barrel" evidence="13">
    <location>
        <begin position="229"/>
        <end position="669"/>
    </location>
</feature>
<dbReference type="RefSeq" id="WP_069295956.1">
    <property type="nucleotide sequence ID" value="NZ_MCRI01000013.1"/>
</dbReference>
<dbReference type="InterPro" id="IPR000531">
    <property type="entry name" value="Beta-barrel_TonB"/>
</dbReference>
<keyword evidence="3 9" id="KW-1134">Transmembrane beta strand</keyword>
<evidence type="ECO:0000259" key="13">
    <source>
        <dbReference type="Pfam" id="PF00593"/>
    </source>
</evidence>
<protein>
    <submittedName>
        <fullName evidence="15">Fe(3+) dicitrate transport protein FecA</fullName>
    </submittedName>
</protein>